<dbReference type="EMBL" id="DVHC01000043">
    <property type="protein sequence ID" value="HIR59236.1"/>
    <property type="molecule type" value="Genomic_DNA"/>
</dbReference>
<dbReference type="Pfam" id="PF17774">
    <property type="entry name" value="YlmH_RBD"/>
    <property type="match status" value="1"/>
</dbReference>
<name>A0A9D1DUP6_9FIRM</name>
<comment type="caution">
    <text evidence="3">The sequence shown here is derived from an EMBL/GenBank/DDBJ whole genome shotgun (WGS) entry which is preliminary data.</text>
</comment>
<dbReference type="InterPro" id="IPR002942">
    <property type="entry name" value="S4_RNA-bd"/>
</dbReference>
<accession>A0A9D1DUP6</accession>
<dbReference type="PROSITE" id="PS50889">
    <property type="entry name" value="S4"/>
    <property type="match status" value="1"/>
</dbReference>
<dbReference type="GO" id="GO:0003723">
    <property type="term" value="F:RNA binding"/>
    <property type="evidence" value="ECO:0007669"/>
    <property type="project" value="UniProtKB-KW"/>
</dbReference>
<dbReference type="InterPro" id="IPR012677">
    <property type="entry name" value="Nucleotide-bd_a/b_plait_sf"/>
</dbReference>
<dbReference type="CDD" id="cd00165">
    <property type="entry name" value="S4"/>
    <property type="match status" value="1"/>
</dbReference>
<evidence type="ECO:0000256" key="1">
    <source>
        <dbReference type="PROSITE-ProRule" id="PRU00182"/>
    </source>
</evidence>
<evidence type="ECO:0000313" key="4">
    <source>
        <dbReference type="Proteomes" id="UP000824232"/>
    </source>
</evidence>
<sequence length="245" mass="29862">MYYIKYTFVNTFFRFFRITFLLYKKNIDRLNRGEPTFFLEPNEVKEVKKRCKKDEFNIFKPFIEAEKVILYKDKLPKVVLFKIITKDFLRHQDILGSIFSLNIDKELFGDIIINDNNYYFYLLESMKDYFLTNFNKIKNIYIELEEIDINSLKDYKRKFKELELTTKSERIDTIVSKITNTSRNKVKDKFKNKEVILNYEVLTNPSYLLKEEDIFSIRKYGKFKYIGKVKQTKKNNYIVKIHKYL</sequence>
<dbReference type="PANTHER" id="PTHR13633:SF3">
    <property type="entry name" value="MITOCHONDRIAL TRANSCRIPTION RESCUE FACTOR 1"/>
    <property type="match status" value="1"/>
</dbReference>
<gene>
    <name evidence="3" type="ORF">IAB38_04220</name>
</gene>
<keyword evidence="1" id="KW-0694">RNA-binding</keyword>
<dbReference type="PANTHER" id="PTHR13633">
    <property type="entry name" value="MITOCHONDRIAL TRANSCRIPTION RESCUE FACTOR 1"/>
    <property type="match status" value="1"/>
</dbReference>
<proteinExistence type="predicted"/>
<reference evidence="3" key="2">
    <citation type="journal article" date="2021" name="PeerJ">
        <title>Extensive microbial diversity within the chicken gut microbiome revealed by metagenomics and culture.</title>
        <authorList>
            <person name="Gilroy R."/>
            <person name="Ravi A."/>
            <person name="Getino M."/>
            <person name="Pursley I."/>
            <person name="Horton D.L."/>
            <person name="Alikhan N.F."/>
            <person name="Baker D."/>
            <person name="Gharbi K."/>
            <person name="Hall N."/>
            <person name="Watson M."/>
            <person name="Adriaenssens E.M."/>
            <person name="Foster-Nyarko E."/>
            <person name="Jarju S."/>
            <person name="Secka A."/>
            <person name="Antonio M."/>
            <person name="Oren A."/>
            <person name="Chaudhuri R.R."/>
            <person name="La Ragione R."/>
            <person name="Hildebrand F."/>
            <person name="Pallen M.J."/>
        </authorList>
    </citation>
    <scope>NUCLEOTIDE SEQUENCE</scope>
    <source>
        <strain evidence="3">CHK184-20233</strain>
    </source>
</reference>
<evidence type="ECO:0000259" key="2">
    <source>
        <dbReference type="SMART" id="SM00363"/>
    </source>
</evidence>
<organism evidence="3 4">
    <name type="scientific">Candidatus Onthousia excrementipullorum</name>
    <dbReference type="NCBI Taxonomy" id="2840884"/>
    <lineage>
        <taxon>Bacteria</taxon>
        <taxon>Bacillati</taxon>
        <taxon>Bacillota</taxon>
        <taxon>Bacilli</taxon>
        <taxon>Candidatus Onthousia</taxon>
    </lineage>
</organism>
<dbReference type="SUPFAM" id="SSF55174">
    <property type="entry name" value="Alpha-L RNA-binding motif"/>
    <property type="match status" value="1"/>
</dbReference>
<feature type="domain" description="RNA-binding S4" evidence="2">
    <location>
        <begin position="169"/>
        <end position="238"/>
    </location>
</feature>
<dbReference type="InterPro" id="IPR040591">
    <property type="entry name" value="RqcP2_RBD"/>
</dbReference>
<dbReference type="Gene3D" id="3.30.70.330">
    <property type="match status" value="1"/>
</dbReference>
<dbReference type="Proteomes" id="UP000824232">
    <property type="component" value="Unassembled WGS sequence"/>
</dbReference>
<dbReference type="SMART" id="SM00363">
    <property type="entry name" value="S4"/>
    <property type="match status" value="1"/>
</dbReference>
<evidence type="ECO:0000313" key="3">
    <source>
        <dbReference type="EMBL" id="HIR59236.1"/>
    </source>
</evidence>
<protein>
    <recommendedName>
        <fullName evidence="2">RNA-binding S4 domain-containing protein</fullName>
    </recommendedName>
</protein>
<reference evidence="3" key="1">
    <citation type="submission" date="2020-10" db="EMBL/GenBank/DDBJ databases">
        <authorList>
            <person name="Gilroy R."/>
        </authorList>
    </citation>
    <scope>NUCLEOTIDE SEQUENCE</scope>
    <source>
        <strain evidence="3">CHK184-20233</strain>
    </source>
</reference>
<dbReference type="AlphaFoldDB" id="A0A9D1DUP6"/>